<dbReference type="EMBL" id="VIIS01000495">
    <property type="protein sequence ID" value="KAF0308329.1"/>
    <property type="molecule type" value="Genomic_DNA"/>
</dbReference>
<organism evidence="2 3">
    <name type="scientific">Amphibalanus amphitrite</name>
    <name type="common">Striped barnacle</name>
    <name type="synonym">Balanus amphitrite</name>
    <dbReference type="NCBI Taxonomy" id="1232801"/>
    <lineage>
        <taxon>Eukaryota</taxon>
        <taxon>Metazoa</taxon>
        <taxon>Ecdysozoa</taxon>
        <taxon>Arthropoda</taxon>
        <taxon>Crustacea</taxon>
        <taxon>Multicrustacea</taxon>
        <taxon>Cirripedia</taxon>
        <taxon>Thoracica</taxon>
        <taxon>Thoracicalcarea</taxon>
        <taxon>Balanomorpha</taxon>
        <taxon>Balanoidea</taxon>
        <taxon>Balanidae</taxon>
        <taxon>Amphibalaninae</taxon>
        <taxon>Amphibalanus</taxon>
    </lineage>
</organism>
<accession>A0A6A4WSR9</accession>
<comment type="caution">
    <text evidence="2">The sequence shown here is derived from an EMBL/GenBank/DDBJ whole genome shotgun (WGS) entry which is preliminary data.</text>
</comment>
<sequence length="347" mass="37456">MWGGVRLRTLSSRHSELQLLISELRTVRAAQRGLVAAQNRAAQDLVRWSLRDENRAVQEVAQLLAELTAIYADVQTEFNAQLKALRYQFEMILEGEEQLDSCRSELAACETKESKHRRELKKAAAGDRQQVELKLTASERAKNAALSEVTERTRENEVAKMARLKQGLLTLSDAYLQLAERTQLVFSAHRDIVSELPDIDAEHLHAAKFTGSQRCQQRVGRVRELLRPPESGAAAAVGRADSVPPEPPPPYAAGTPTRRQSAAPAPAETPPCRCSAAQGSPGYPSGPAYPDGSPGHPGDSPGYTGAGHGAAPRGHPPVPVPRWLPHGHGGHDPQPGLAAAVGGLQLR</sequence>
<evidence type="ECO:0000313" key="2">
    <source>
        <dbReference type="EMBL" id="KAF0308329.1"/>
    </source>
</evidence>
<gene>
    <name evidence="2" type="ORF">FJT64_020444</name>
</gene>
<dbReference type="Gene3D" id="1.20.1270.60">
    <property type="entry name" value="Arfaptin homology (AH) domain/BAR domain"/>
    <property type="match status" value="1"/>
</dbReference>
<evidence type="ECO:0000256" key="1">
    <source>
        <dbReference type="SAM" id="MobiDB-lite"/>
    </source>
</evidence>
<feature type="compositionally biased region" description="Low complexity" evidence="1">
    <location>
        <begin position="275"/>
        <end position="302"/>
    </location>
</feature>
<dbReference type="InterPro" id="IPR027267">
    <property type="entry name" value="AH/BAR_dom_sf"/>
</dbReference>
<protein>
    <submittedName>
        <fullName evidence="2">Uncharacterized protein</fullName>
    </submittedName>
</protein>
<name>A0A6A4WSR9_AMPAM</name>
<keyword evidence="3" id="KW-1185">Reference proteome</keyword>
<proteinExistence type="predicted"/>
<dbReference type="Proteomes" id="UP000440578">
    <property type="component" value="Unassembled WGS sequence"/>
</dbReference>
<evidence type="ECO:0000313" key="3">
    <source>
        <dbReference type="Proteomes" id="UP000440578"/>
    </source>
</evidence>
<dbReference type="AlphaFoldDB" id="A0A6A4WSR9"/>
<dbReference type="OrthoDB" id="5803434at2759"/>
<reference evidence="2 3" key="1">
    <citation type="submission" date="2019-07" db="EMBL/GenBank/DDBJ databases">
        <title>Draft genome assembly of a fouling barnacle, Amphibalanus amphitrite (Darwin, 1854): The first reference genome for Thecostraca.</title>
        <authorList>
            <person name="Kim W."/>
        </authorList>
    </citation>
    <scope>NUCLEOTIDE SEQUENCE [LARGE SCALE GENOMIC DNA]</scope>
    <source>
        <strain evidence="2">SNU_AA5</strain>
        <tissue evidence="2">Soma without cirri and trophi</tissue>
    </source>
</reference>
<feature type="region of interest" description="Disordered" evidence="1">
    <location>
        <begin position="224"/>
        <end position="347"/>
    </location>
</feature>